<dbReference type="Proteomes" id="UP000674179">
    <property type="component" value="Chromosome 14"/>
</dbReference>
<evidence type="ECO:0000313" key="2">
    <source>
        <dbReference type="EMBL" id="KAG5483238.1"/>
    </source>
</evidence>
<dbReference type="KEGG" id="lenr:94172026"/>
<name>A0A836HVB3_LEIEN</name>
<gene>
    <name evidence="2" type="ORF">CUR178_04817</name>
</gene>
<dbReference type="AlphaFoldDB" id="A0A836HVB3"/>
<comment type="caution">
    <text evidence="2">The sequence shown here is derived from an EMBL/GenBank/DDBJ whole genome shotgun (WGS) entry which is preliminary data.</text>
</comment>
<organism evidence="2 3">
    <name type="scientific">Leishmania enriettii</name>
    <dbReference type="NCBI Taxonomy" id="5663"/>
    <lineage>
        <taxon>Eukaryota</taxon>
        <taxon>Discoba</taxon>
        <taxon>Euglenozoa</taxon>
        <taxon>Kinetoplastea</taxon>
        <taxon>Metakinetoplastina</taxon>
        <taxon>Trypanosomatida</taxon>
        <taxon>Trypanosomatidae</taxon>
        <taxon>Leishmaniinae</taxon>
        <taxon>Leishmania</taxon>
    </lineage>
</organism>
<keyword evidence="3" id="KW-1185">Reference proteome</keyword>
<reference evidence="2 3" key="1">
    <citation type="submission" date="2021-02" db="EMBL/GenBank/DDBJ databases">
        <title>Leishmania (Mundinia) enrietti genome sequencing and assembly.</title>
        <authorList>
            <person name="Almutairi H."/>
            <person name="Gatherer D."/>
        </authorList>
    </citation>
    <scope>NUCLEOTIDE SEQUENCE [LARGE SCALE GENOMIC DNA]</scope>
    <source>
        <strain evidence="2">CUR178</strain>
    </source>
</reference>
<protein>
    <submittedName>
        <fullName evidence="2">Uncharacterized protein</fullName>
    </submittedName>
</protein>
<dbReference type="GeneID" id="94172026"/>
<feature type="chain" id="PRO_5032778935" evidence="1">
    <location>
        <begin position="38"/>
        <end position="205"/>
    </location>
</feature>
<keyword evidence="1" id="KW-0732">Signal</keyword>
<proteinExistence type="predicted"/>
<evidence type="ECO:0000256" key="1">
    <source>
        <dbReference type="SAM" id="SignalP"/>
    </source>
</evidence>
<dbReference type="RefSeq" id="XP_067694593.1">
    <property type="nucleotide sequence ID" value="XM_067836516.1"/>
</dbReference>
<feature type="signal peptide" evidence="1">
    <location>
        <begin position="1"/>
        <end position="37"/>
    </location>
</feature>
<dbReference type="EMBL" id="JAFHKP010000014">
    <property type="protein sequence ID" value="KAG5483238.1"/>
    <property type="molecule type" value="Genomic_DNA"/>
</dbReference>
<dbReference type="OrthoDB" id="260148at2759"/>
<accession>A0A836HVB3</accession>
<evidence type="ECO:0000313" key="3">
    <source>
        <dbReference type="Proteomes" id="UP000674179"/>
    </source>
</evidence>
<sequence>MASSAARSSRSPAFRALCMFGAVALVLLSVCGAPAEGATVADLKNEIRRELQSINVGMTDLYSSLSSPPTVQQQFCTTSIMSEAEGLSLTMEKLSTPYGVLATEFGLLIFKDDFIFGPSIKLIGASARADGTLTTDVQRGNSILIPYEQQTIVFVTGIITNSRGDVSILPMSHYMLVSAYFCRYMHMDVATLYKETFKDVFAELA</sequence>